<evidence type="ECO:0008006" key="4">
    <source>
        <dbReference type="Google" id="ProtNLM"/>
    </source>
</evidence>
<sequence length="365" mass="43513">MTAKQFRYSLVSVIIVFIFTSFFIIWLSKEAIVETENWKPFDFDFTNREGVISSYASLLAGILSFIAILLVLLDLLYQRRTKQAEMEVMEINRIEEHRDRLDIISLFTRELLKDINTLNKSAEEFTEKEKLQPWEMNKMGFAPKTYPKLILDVDRVSFYEAMRFFHPGENWKEIYVELYKIVDFYAEAFEDLREKYKNHLSKKFDLSTELAEALDHFIDSNSRIRNSVIIQSKEEGKDPQSNPYFSVLQFVKERAVTIVQSHPTSEERASENFISPSSFKVWHDEVWQPVFNNILLLWNTHGNDPYNLESLLTQVQKLIRKYSRLTQDSLDYALHVEDYYKMYFNEKSRFPKQLKKIQREIEEVF</sequence>
<keyword evidence="3" id="KW-1185">Reference proteome</keyword>
<evidence type="ECO:0000313" key="3">
    <source>
        <dbReference type="Proteomes" id="UP000635665"/>
    </source>
</evidence>
<feature type="transmembrane region" description="Helical" evidence="1">
    <location>
        <begin position="7"/>
        <end position="28"/>
    </location>
</feature>
<comment type="caution">
    <text evidence="2">The sequence shown here is derived from an EMBL/GenBank/DDBJ whole genome shotgun (WGS) entry which is preliminary data.</text>
</comment>
<keyword evidence="1" id="KW-1133">Transmembrane helix</keyword>
<feature type="transmembrane region" description="Helical" evidence="1">
    <location>
        <begin position="55"/>
        <end position="77"/>
    </location>
</feature>
<accession>A0ABS0TJT3</accession>
<organism evidence="2 3">
    <name type="scientific">Salegentibacter maritimus</name>
    <dbReference type="NCBI Taxonomy" id="2794347"/>
    <lineage>
        <taxon>Bacteria</taxon>
        <taxon>Pseudomonadati</taxon>
        <taxon>Bacteroidota</taxon>
        <taxon>Flavobacteriia</taxon>
        <taxon>Flavobacteriales</taxon>
        <taxon>Flavobacteriaceae</taxon>
        <taxon>Salegentibacter</taxon>
    </lineage>
</organism>
<protein>
    <recommendedName>
        <fullName evidence="4">Phage abortive infection protein</fullName>
    </recommendedName>
</protein>
<name>A0ABS0TJT3_9FLAO</name>
<dbReference type="EMBL" id="JAEHNY010000013">
    <property type="protein sequence ID" value="MBI6121030.1"/>
    <property type="molecule type" value="Genomic_DNA"/>
</dbReference>
<dbReference type="Proteomes" id="UP000635665">
    <property type="component" value="Unassembled WGS sequence"/>
</dbReference>
<reference evidence="2 3" key="1">
    <citation type="submission" date="2020-12" db="EMBL/GenBank/DDBJ databases">
        <title>Salegentibacter orientalis sp. nov., isolated from costal sediment.</title>
        <authorList>
            <person name="Lian F.-B."/>
        </authorList>
    </citation>
    <scope>NUCLEOTIDE SEQUENCE [LARGE SCALE GENOMIC DNA]</scope>
    <source>
        <strain evidence="2 3">F60176</strain>
    </source>
</reference>
<dbReference type="RefSeq" id="WP_198639219.1">
    <property type="nucleotide sequence ID" value="NZ_JAEHNY010000013.1"/>
</dbReference>
<evidence type="ECO:0000256" key="1">
    <source>
        <dbReference type="SAM" id="Phobius"/>
    </source>
</evidence>
<evidence type="ECO:0000313" key="2">
    <source>
        <dbReference type="EMBL" id="MBI6121030.1"/>
    </source>
</evidence>
<keyword evidence="1" id="KW-0812">Transmembrane</keyword>
<proteinExistence type="predicted"/>
<gene>
    <name evidence="2" type="ORF">I6U50_13455</name>
</gene>
<keyword evidence="1" id="KW-0472">Membrane</keyword>